<dbReference type="OrthoDB" id="385423at2157"/>
<sequence length="96" mass="10784">MGTILSEYVALILLIRKEPLNLFIYTVLINGVTNPLLNYCYLILDIPLILLETGVVCTEMILIYLLAKVDLRYAGICSVCANGFSTLTGLLWHIRH</sequence>
<accession>A0A2V2N282</accession>
<feature type="transmembrane region" description="Helical" evidence="1">
    <location>
        <begin position="73"/>
        <end position="94"/>
    </location>
</feature>
<dbReference type="Proteomes" id="UP000245657">
    <property type="component" value="Unassembled WGS sequence"/>
</dbReference>
<keyword evidence="3" id="KW-1185">Reference proteome</keyword>
<protein>
    <submittedName>
        <fullName evidence="2">Uncharacterized protein</fullName>
    </submittedName>
</protein>
<organism evidence="2 3">
    <name type="scientific">Methanospirillum lacunae</name>
    <dbReference type="NCBI Taxonomy" id="668570"/>
    <lineage>
        <taxon>Archaea</taxon>
        <taxon>Methanobacteriati</taxon>
        <taxon>Methanobacteriota</taxon>
        <taxon>Stenosarchaea group</taxon>
        <taxon>Methanomicrobia</taxon>
        <taxon>Methanomicrobiales</taxon>
        <taxon>Methanospirillaceae</taxon>
        <taxon>Methanospirillum</taxon>
    </lineage>
</organism>
<feature type="transmembrane region" description="Helical" evidence="1">
    <location>
        <begin position="48"/>
        <end position="67"/>
    </location>
</feature>
<gene>
    <name evidence="2" type="ORF">DK846_07200</name>
</gene>
<dbReference type="AlphaFoldDB" id="A0A2V2N282"/>
<proteinExistence type="predicted"/>
<comment type="caution">
    <text evidence="2">The sequence shown here is derived from an EMBL/GenBank/DDBJ whole genome shotgun (WGS) entry which is preliminary data.</text>
</comment>
<name>A0A2V2N282_9EURY</name>
<keyword evidence="1" id="KW-1133">Transmembrane helix</keyword>
<dbReference type="RefSeq" id="WP_109968241.1">
    <property type="nucleotide sequence ID" value="NZ_CP176093.1"/>
</dbReference>
<dbReference type="EMBL" id="QGMY01000006">
    <property type="protein sequence ID" value="PWR72730.1"/>
    <property type="molecule type" value="Genomic_DNA"/>
</dbReference>
<evidence type="ECO:0000313" key="2">
    <source>
        <dbReference type="EMBL" id="PWR72730.1"/>
    </source>
</evidence>
<dbReference type="GeneID" id="97548571"/>
<reference evidence="2 3" key="1">
    <citation type="submission" date="2018-05" db="EMBL/GenBank/DDBJ databases">
        <title>Draft genome of Methanospirillum lacunae Ki8-1.</title>
        <authorList>
            <person name="Dueholm M.S."/>
            <person name="Nielsen P.H."/>
            <person name="Bakmann L.F."/>
            <person name="Otzen D.E."/>
        </authorList>
    </citation>
    <scope>NUCLEOTIDE SEQUENCE [LARGE SCALE GENOMIC DNA]</scope>
    <source>
        <strain evidence="2 3">Ki8-1</strain>
    </source>
</reference>
<keyword evidence="1" id="KW-0472">Membrane</keyword>
<keyword evidence="1" id="KW-0812">Transmembrane</keyword>
<feature type="transmembrane region" description="Helical" evidence="1">
    <location>
        <begin position="20"/>
        <end position="41"/>
    </location>
</feature>
<evidence type="ECO:0000256" key="1">
    <source>
        <dbReference type="SAM" id="Phobius"/>
    </source>
</evidence>
<evidence type="ECO:0000313" key="3">
    <source>
        <dbReference type="Proteomes" id="UP000245657"/>
    </source>
</evidence>